<dbReference type="AlphaFoldDB" id="A0A448HJV1"/>
<dbReference type="InterPro" id="IPR005025">
    <property type="entry name" value="FMN_Rdtase-like_dom"/>
</dbReference>
<evidence type="ECO:0000256" key="1">
    <source>
        <dbReference type="ARBA" id="ARBA00022630"/>
    </source>
</evidence>
<reference evidence="6 7" key="1">
    <citation type="submission" date="2018-12" db="EMBL/GenBank/DDBJ databases">
        <authorList>
            <consortium name="Pathogen Informatics"/>
        </authorList>
    </citation>
    <scope>NUCLEOTIDE SEQUENCE [LARGE SCALE GENOMIC DNA]</scope>
    <source>
        <strain evidence="6 7">NCTC11636</strain>
    </source>
</reference>
<evidence type="ECO:0000256" key="3">
    <source>
        <dbReference type="ARBA" id="ARBA00023002"/>
    </source>
</evidence>
<dbReference type="NCBIfam" id="TIGR04037">
    <property type="entry name" value="LLM_duo_CE1759"/>
    <property type="match status" value="1"/>
</dbReference>
<feature type="region of interest" description="Disordered" evidence="4">
    <location>
        <begin position="1"/>
        <end position="46"/>
    </location>
</feature>
<dbReference type="GO" id="GO:0052873">
    <property type="term" value="F:FMN reductase (NADPH) activity"/>
    <property type="evidence" value="ECO:0007669"/>
    <property type="project" value="UniProtKB-EC"/>
</dbReference>
<dbReference type="EMBL" id="LR134350">
    <property type="protein sequence ID" value="VEG30020.1"/>
    <property type="molecule type" value="Genomic_DNA"/>
</dbReference>
<dbReference type="Gene3D" id="3.40.50.360">
    <property type="match status" value="1"/>
</dbReference>
<sequence>MTQTTRSVRGASAGGTTGGGGEEVRLSATGPAVPPPAGPLPGLEPGIQLAGAQALEAPASGVPAGVGPRGPEVVVGEYGESSDAYDHTQMGRFARVVAVHAGIGTPSTSAMLAERLGEATRGALEARSRIASVTVLALRPLAGDIALAAVGGPVSTELQEAIDALAAADAVIAVSPVFQASYSGLFKSFFDVLPEGTLRAAPVLMGATAGTARHSLVTESALRPLFAYLKAIPTTLAVFAASEDFGASWETSGAADEGVAPLGERIERAGEELAGLVERFPRQAPVDAMSDFTPMEALLPTRR</sequence>
<dbReference type="Pfam" id="PF03358">
    <property type="entry name" value="FMN_red"/>
    <property type="match status" value="1"/>
</dbReference>
<feature type="compositionally biased region" description="Gly residues" evidence="4">
    <location>
        <begin position="12"/>
        <end position="21"/>
    </location>
</feature>
<dbReference type="InterPro" id="IPR051814">
    <property type="entry name" value="NAD(P)H-dep_FMN_reductase"/>
</dbReference>
<protein>
    <submittedName>
        <fullName evidence="6">FMN reductase (NADPH)</fullName>
        <ecNumber evidence="6">1.5.1.38</ecNumber>
    </submittedName>
</protein>
<organism evidence="6 7">
    <name type="scientific">Actinomyces howellii</name>
    <dbReference type="NCBI Taxonomy" id="52771"/>
    <lineage>
        <taxon>Bacteria</taxon>
        <taxon>Bacillati</taxon>
        <taxon>Actinomycetota</taxon>
        <taxon>Actinomycetes</taxon>
        <taxon>Actinomycetales</taxon>
        <taxon>Actinomycetaceae</taxon>
        <taxon>Actinomyces</taxon>
    </lineage>
</organism>
<keyword evidence="7" id="KW-1185">Reference proteome</keyword>
<dbReference type="Proteomes" id="UP000266895">
    <property type="component" value="Chromosome"/>
</dbReference>
<proteinExistence type="predicted"/>
<gene>
    <name evidence="6" type="primary">ssuE</name>
    <name evidence="6" type="ORF">NCTC11636_02494</name>
</gene>
<accession>A0A448HJV1</accession>
<keyword evidence="3 6" id="KW-0560">Oxidoreductase</keyword>
<evidence type="ECO:0000259" key="5">
    <source>
        <dbReference type="Pfam" id="PF03358"/>
    </source>
</evidence>
<evidence type="ECO:0000256" key="2">
    <source>
        <dbReference type="ARBA" id="ARBA00022643"/>
    </source>
</evidence>
<evidence type="ECO:0000313" key="6">
    <source>
        <dbReference type="EMBL" id="VEG30020.1"/>
    </source>
</evidence>
<dbReference type="InterPro" id="IPR023932">
    <property type="entry name" value="CE1759_FMN_reduct"/>
</dbReference>
<dbReference type="EC" id="1.5.1.38" evidence="6"/>
<evidence type="ECO:0000256" key="4">
    <source>
        <dbReference type="SAM" id="MobiDB-lite"/>
    </source>
</evidence>
<dbReference type="InterPro" id="IPR029039">
    <property type="entry name" value="Flavoprotein-like_sf"/>
</dbReference>
<dbReference type="KEGG" id="ahw:NCTC11636_02494"/>
<feature type="domain" description="NADPH-dependent FMN reductase-like" evidence="5">
    <location>
        <begin position="95"/>
        <end position="243"/>
    </location>
</feature>
<dbReference type="RefSeq" id="WP_232009779.1">
    <property type="nucleotide sequence ID" value="NZ_LR134350.1"/>
</dbReference>
<dbReference type="SUPFAM" id="SSF52218">
    <property type="entry name" value="Flavoproteins"/>
    <property type="match status" value="1"/>
</dbReference>
<keyword evidence="2" id="KW-0288">FMN</keyword>
<evidence type="ECO:0000313" key="7">
    <source>
        <dbReference type="Proteomes" id="UP000266895"/>
    </source>
</evidence>
<name>A0A448HJV1_9ACTO</name>
<keyword evidence="1" id="KW-0285">Flavoprotein</keyword>
<dbReference type="PANTHER" id="PTHR43408:SF2">
    <property type="entry name" value="FMN REDUCTASE (NADPH)"/>
    <property type="match status" value="1"/>
</dbReference>
<dbReference type="PANTHER" id="PTHR43408">
    <property type="entry name" value="FMN REDUCTASE (NADPH)"/>
    <property type="match status" value="1"/>
</dbReference>